<dbReference type="PANTHER" id="PTHR40517:SF1">
    <property type="entry name" value="METAL-DEPENDENT PHOSPHOHYDROLASE, HD SUPERFAMILY-RELATED"/>
    <property type="match status" value="1"/>
</dbReference>
<evidence type="ECO:0000313" key="1">
    <source>
        <dbReference type="EMBL" id="AHM02023.1"/>
    </source>
</evidence>
<dbReference type="InterPro" id="IPR039967">
    <property type="entry name" value="MJ1020-like"/>
</dbReference>
<protein>
    <submittedName>
        <fullName evidence="1">Metal dependent phosphohydrolase</fullName>
    </submittedName>
</protein>
<dbReference type="EMBL" id="KF439060">
    <property type="protein sequence ID" value="AHM02023.1"/>
    <property type="molecule type" value="Genomic_DNA"/>
</dbReference>
<proteinExistence type="predicted"/>
<dbReference type="Gene3D" id="1.10.3210.10">
    <property type="entry name" value="Hypothetical protein af1432"/>
    <property type="match status" value="1"/>
</dbReference>
<dbReference type="PANTHER" id="PTHR40517">
    <property type="entry name" value="METAL-DEPENDENT PHOSPHOHYDROLASE, HD SUPERFAMILY-RELATED"/>
    <property type="match status" value="1"/>
</dbReference>
<accession>W8RW61</accession>
<organism evidence="1">
    <name type="scientific">uncultured miscellaneous Crenarchaeota group</name>
    <dbReference type="NCBI Taxonomy" id="1368239"/>
    <lineage>
        <taxon>Archaea</taxon>
        <taxon>Candidatus Bathyarchaeota</taxon>
        <taxon>environmental samples</taxon>
    </lineage>
</organism>
<sequence length="260" mass="28853">MVTVSLNLIQSHLNEVKVEQMFRLLESDLEVQSTLRMSNVMAVERLKYNDHGPVHSKIASGSALEIFEHLTQEVTPTTVKNKICSLEDAKVIVLCGSYLHDLGNSIHRIDHHIHGCIIANPILDRLLKKVYPEDAALALRLKSEILHSIFSHEEEVGCLSVEAGAAKVADGTDMARGRARIPYRTGKVDIHSLSALSITKVEIEKGKNKPVQILVSMDNPAGVFQIEEVLERKLKTSGIQDLVDVIALERGIQIRRTDTC</sequence>
<dbReference type="GO" id="GO:0016787">
    <property type="term" value="F:hydrolase activity"/>
    <property type="evidence" value="ECO:0007669"/>
    <property type="project" value="UniProtKB-KW"/>
</dbReference>
<keyword evidence="1" id="KW-0378">Hydrolase</keyword>
<dbReference type="AlphaFoldDB" id="W8RW61"/>
<dbReference type="SUPFAM" id="SSF109604">
    <property type="entry name" value="HD-domain/PDEase-like"/>
    <property type="match status" value="1"/>
</dbReference>
<reference evidence="1" key="1">
    <citation type="journal article" date="2014" name="ISME J.">
        <title>Genetic and functional properties of uncultivated MCG archaea assessed by metagenome and gene expression analyses.</title>
        <authorList>
            <person name="Meng J."/>
            <person name="Xu J."/>
            <person name="Qin D."/>
            <person name="He Y."/>
            <person name="Xiao X."/>
            <person name="Wang F."/>
        </authorList>
    </citation>
    <scope>NUCLEOTIDE SEQUENCE</scope>
</reference>
<name>W8RW61_9ARCH</name>